<dbReference type="NCBIfam" id="TIGR02532">
    <property type="entry name" value="IV_pilin_GFxxxE"/>
    <property type="match status" value="1"/>
</dbReference>
<accession>A0ABQ6BTM8</accession>
<dbReference type="EMBL" id="BSOZ01000002">
    <property type="protein sequence ID" value="GLS03159.1"/>
    <property type="molecule type" value="Genomic_DNA"/>
</dbReference>
<feature type="transmembrane region" description="Helical" evidence="10">
    <location>
        <begin position="7"/>
        <end position="28"/>
    </location>
</feature>
<evidence type="ECO:0000256" key="1">
    <source>
        <dbReference type="ARBA" id="ARBA00004377"/>
    </source>
</evidence>
<keyword evidence="8 10" id="KW-1133">Transmembrane helix</keyword>
<dbReference type="InterPro" id="IPR051621">
    <property type="entry name" value="T2SS_protein_J"/>
</dbReference>
<keyword evidence="4" id="KW-1003">Cell membrane</keyword>
<dbReference type="InterPro" id="IPR010055">
    <property type="entry name" value="T2SS_protein-GspJ"/>
</dbReference>
<dbReference type="InterPro" id="IPR012902">
    <property type="entry name" value="N_methyl_site"/>
</dbReference>
<dbReference type="PANTHER" id="PTHR39583">
    <property type="entry name" value="TYPE II SECRETION SYSTEM PROTEIN J-RELATED"/>
    <property type="match status" value="1"/>
</dbReference>
<organism evidence="11 12">
    <name type="scientific">Chitiniphilus shinanonensis</name>
    <dbReference type="NCBI Taxonomy" id="553088"/>
    <lineage>
        <taxon>Bacteria</taxon>
        <taxon>Pseudomonadati</taxon>
        <taxon>Pseudomonadota</taxon>
        <taxon>Betaproteobacteria</taxon>
        <taxon>Neisseriales</taxon>
        <taxon>Chitinibacteraceae</taxon>
        <taxon>Chitiniphilus</taxon>
    </lineage>
</organism>
<keyword evidence="5" id="KW-0488">Methylation</keyword>
<dbReference type="Pfam" id="PF07963">
    <property type="entry name" value="N_methyl"/>
    <property type="match status" value="1"/>
</dbReference>
<protein>
    <recommendedName>
        <fullName evidence="3">Type II secretion system protein J</fullName>
    </recommendedName>
</protein>
<evidence type="ECO:0000256" key="10">
    <source>
        <dbReference type="SAM" id="Phobius"/>
    </source>
</evidence>
<evidence type="ECO:0000313" key="11">
    <source>
        <dbReference type="EMBL" id="GLS03159.1"/>
    </source>
</evidence>
<dbReference type="SUPFAM" id="SSF54523">
    <property type="entry name" value="Pili subunits"/>
    <property type="match status" value="1"/>
</dbReference>
<dbReference type="PANTHER" id="PTHR39583:SF2">
    <property type="entry name" value="TYPE II SECRETION SYSTEM PROTEIN J"/>
    <property type="match status" value="1"/>
</dbReference>
<name>A0ABQ6BTM8_9NEIS</name>
<dbReference type="RefSeq" id="WP_018748227.1">
    <property type="nucleotide sequence ID" value="NZ_BSOZ01000002.1"/>
</dbReference>
<dbReference type="NCBIfam" id="TIGR01711">
    <property type="entry name" value="gspJ"/>
    <property type="match status" value="1"/>
</dbReference>
<keyword evidence="6" id="KW-0997">Cell inner membrane</keyword>
<evidence type="ECO:0000256" key="4">
    <source>
        <dbReference type="ARBA" id="ARBA00022475"/>
    </source>
</evidence>
<keyword evidence="7 10" id="KW-0812">Transmembrane</keyword>
<dbReference type="PROSITE" id="PS00409">
    <property type="entry name" value="PROKAR_NTER_METHYL"/>
    <property type="match status" value="1"/>
</dbReference>
<keyword evidence="9 10" id="KW-0472">Membrane</keyword>
<sequence>MNGRARGFTLLEILIALAVFAVVALIAYRGLEQVARVKGRLDEEAAYWRETALVLDRIDEDLMHHVERPWRNQSGVAQPSLRGYLQPPRKIDPTLELVRMDRAREDYHVAYRLRDNELQLLMWDSLDLAPLSEPVVHTLLGDVTRFEARFLDDSGKWLPQWPVTGNSVVRPDAVQITLERRGQAPVTRVYLLP</sequence>
<evidence type="ECO:0000256" key="5">
    <source>
        <dbReference type="ARBA" id="ARBA00022481"/>
    </source>
</evidence>
<dbReference type="Pfam" id="PF11612">
    <property type="entry name" value="T2SSJ"/>
    <property type="match status" value="1"/>
</dbReference>
<dbReference type="Proteomes" id="UP001156836">
    <property type="component" value="Unassembled WGS sequence"/>
</dbReference>
<evidence type="ECO:0000256" key="3">
    <source>
        <dbReference type="ARBA" id="ARBA00021539"/>
    </source>
</evidence>
<comment type="similarity">
    <text evidence="2">Belongs to the GSP J family.</text>
</comment>
<comment type="subcellular location">
    <subcellularLocation>
        <location evidence="1">Cell inner membrane</location>
        <topology evidence="1">Single-pass membrane protein</topology>
    </subcellularLocation>
</comment>
<reference evidence="12" key="1">
    <citation type="journal article" date="2019" name="Int. J. Syst. Evol. Microbiol.">
        <title>The Global Catalogue of Microorganisms (GCM) 10K type strain sequencing project: providing services to taxonomists for standard genome sequencing and annotation.</title>
        <authorList>
            <consortium name="The Broad Institute Genomics Platform"/>
            <consortium name="The Broad Institute Genome Sequencing Center for Infectious Disease"/>
            <person name="Wu L."/>
            <person name="Ma J."/>
        </authorList>
    </citation>
    <scope>NUCLEOTIDE SEQUENCE [LARGE SCALE GENOMIC DNA]</scope>
    <source>
        <strain evidence="12">NBRC 104970</strain>
    </source>
</reference>
<evidence type="ECO:0000256" key="8">
    <source>
        <dbReference type="ARBA" id="ARBA00022989"/>
    </source>
</evidence>
<dbReference type="InterPro" id="IPR045584">
    <property type="entry name" value="Pilin-like"/>
</dbReference>
<evidence type="ECO:0000256" key="6">
    <source>
        <dbReference type="ARBA" id="ARBA00022519"/>
    </source>
</evidence>
<gene>
    <name evidence="11" type="ORF">GCM10007860_03020</name>
</gene>
<dbReference type="Gene3D" id="3.10.610.10">
    <property type="entry name" value="GSPII I/J protein-like"/>
    <property type="match status" value="1"/>
</dbReference>
<evidence type="ECO:0000256" key="7">
    <source>
        <dbReference type="ARBA" id="ARBA00022692"/>
    </source>
</evidence>
<evidence type="ECO:0000256" key="2">
    <source>
        <dbReference type="ARBA" id="ARBA00011084"/>
    </source>
</evidence>
<evidence type="ECO:0000313" key="12">
    <source>
        <dbReference type="Proteomes" id="UP001156836"/>
    </source>
</evidence>
<keyword evidence="12" id="KW-1185">Reference proteome</keyword>
<evidence type="ECO:0000256" key="9">
    <source>
        <dbReference type="ARBA" id="ARBA00023136"/>
    </source>
</evidence>
<dbReference type="Gene3D" id="2.10.70.20">
    <property type="entry name" value="gspk-gspi-gspj complex like domains"/>
    <property type="match status" value="1"/>
</dbReference>
<proteinExistence type="inferred from homology"/>
<comment type="caution">
    <text evidence="11">The sequence shown here is derived from an EMBL/GenBank/DDBJ whole genome shotgun (WGS) entry which is preliminary data.</text>
</comment>